<dbReference type="Proteomes" id="UP000597617">
    <property type="component" value="Unassembled WGS sequence"/>
</dbReference>
<dbReference type="RefSeq" id="WP_196281548.1">
    <property type="nucleotide sequence ID" value="NZ_JADQDQ010000003.1"/>
</dbReference>
<keyword evidence="3" id="KW-1185">Reference proteome</keyword>
<reference evidence="2 3" key="1">
    <citation type="submission" date="2020-11" db="EMBL/GenBank/DDBJ databases">
        <authorList>
            <person name="Kim M.K."/>
        </authorList>
    </citation>
    <scope>NUCLEOTIDE SEQUENCE [LARGE SCALE GENOMIC DNA]</scope>
    <source>
        <strain evidence="2 3">BT683</strain>
    </source>
</reference>
<feature type="chain" id="PRO_5046265842" evidence="1">
    <location>
        <begin position="19"/>
        <end position="213"/>
    </location>
</feature>
<protein>
    <submittedName>
        <fullName evidence="2">Uncharacterized protein</fullName>
    </submittedName>
</protein>
<keyword evidence="1" id="KW-0732">Signal</keyword>
<dbReference type="EMBL" id="JADQDQ010000003">
    <property type="protein sequence ID" value="MBF9237158.1"/>
    <property type="molecule type" value="Genomic_DNA"/>
</dbReference>
<proteinExistence type="predicted"/>
<sequence length="213" mass="23917">MRFFLLLVALLFPQLLWAQFNEFYDGSYVLANNPTTRYQTMLRIRDAHQIVVKQPDGKKTKLSPEQVSSFRIGRQKYIAVKGFTISGTWSDTQVKHAFVEQLDSGRVTLLRYENTVSSLMMIGANGGMSGGMASTQTIYFLRKAQDPTLYSISSNGWTGAGKQFREDLLPHLTSRPDLIKLVEGKTISVNELPFIVRALNSGLAYRDLATPTN</sequence>
<evidence type="ECO:0000313" key="3">
    <source>
        <dbReference type="Proteomes" id="UP000597617"/>
    </source>
</evidence>
<name>A0ABS0IGU9_9BACT</name>
<feature type="signal peptide" evidence="1">
    <location>
        <begin position="1"/>
        <end position="18"/>
    </location>
</feature>
<comment type="caution">
    <text evidence="2">The sequence shown here is derived from an EMBL/GenBank/DDBJ whole genome shotgun (WGS) entry which is preliminary data.</text>
</comment>
<evidence type="ECO:0000313" key="2">
    <source>
        <dbReference type="EMBL" id="MBF9237158.1"/>
    </source>
</evidence>
<evidence type="ECO:0000256" key="1">
    <source>
        <dbReference type="SAM" id="SignalP"/>
    </source>
</evidence>
<accession>A0ABS0IGU9</accession>
<gene>
    <name evidence="2" type="ORF">I2I05_07095</name>
</gene>
<organism evidence="2 3">
    <name type="scientific">Hymenobacter jeongseonensis</name>
    <dbReference type="NCBI Taxonomy" id="2791027"/>
    <lineage>
        <taxon>Bacteria</taxon>
        <taxon>Pseudomonadati</taxon>
        <taxon>Bacteroidota</taxon>
        <taxon>Cytophagia</taxon>
        <taxon>Cytophagales</taxon>
        <taxon>Hymenobacteraceae</taxon>
        <taxon>Hymenobacter</taxon>
    </lineage>
</organism>